<protein>
    <submittedName>
        <fullName evidence="2">Uncharacterized protein</fullName>
    </submittedName>
</protein>
<organism evidence="2 3">
    <name type="scientific">Camellia sinensis var. sinensis</name>
    <name type="common">China tea</name>
    <dbReference type="NCBI Taxonomy" id="542762"/>
    <lineage>
        <taxon>Eukaryota</taxon>
        <taxon>Viridiplantae</taxon>
        <taxon>Streptophyta</taxon>
        <taxon>Embryophyta</taxon>
        <taxon>Tracheophyta</taxon>
        <taxon>Spermatophyta</taxon>
        <taxon>Magnoliopsida</taxon>
        <taxon>eudicotyledons</taxon>
        <taxon>Gunneridae</taxon>
        <taxon>Pentapetalae</taxon>
        <taxon>asterids</taxon>
        <taxon>Ericales</taxon>
        <taxon>Theaceae</taxon>
        <taxon>Camellia</taxon>
    </lineage>
</organism>
<dbReference type="Proteomes" id="UP000306102">
    <property type="component" value="Unassembled WGS sequence"/>
</dbReference>
<accession>A0A4S4EBL1</accession>
<feature type="region of interest" description="Disordered" evidence="1">
    <location>
        <begin position="45"/>
        <end position="75"/>
    </location>
</feature>
<gene>
    <name evidence="2" type="ORF">TEA_016816</name>
</gene>
<comment type="caution">
    <text evidence="2">The sequence shown here is derived from an EMBL/GenBank/DDBJ whole genome shotgun (WGS) entry which is preliminary data.</text>
</comment>
<proteinExistence type="predicted"/>
<evidence type="ECO:0000313" key="3">
    <source>
        <dbReference type="Proteomes" id="UP000306102"/>
    </source>
</evidence>
<evidence type="ECO:0000256" key="1">
    <source>
        <dbReference type="SAM" id="MobiDB-lite"/>
    </source>
</evidence>
<name>A0A4S4EBL1_CAMSN</name>
<dbReference type="EMBL" id="SDRB02006071">
    <property type="protein sequence ID" value="THG13134.1"/>
    <property type="molecule type" value="Genomic_DNA"/>
</dbReference>
<sequence length="156" mass="16990">MTPGKSTNRSSTVALLRPMSSAEATTVTLVPKWIAERAIGGLTKSSADASDSRHFRLKATHSRKDTSKSLRTSATLKRVLRPTPLEAQRINFCLCGAQTPPSLSPPLLVDKSSVDDLTRFNIRSQCFVKQNNFTRKLRLHPDATSRPDASSAPSTA</sequence>
<keyword evidence="3" id="KW-1185">Reference proteome</keyword>
<evidence type="ECO:0000313" key="2">
    <source>
        <dbReference type="EMBL" id="THG13134.1"/>
    </source>
</evidence>
<dbReference type="AlphaFoldDB" id="A0A4S4EBL1"/>
<reference evidence="2 3" key="1">
    <citation type="journal article" date="2018" name="Proc. Natl. Acad. Sci. U.S.A.">
        <title>Draft genome sequence of Camellia sinensis var. sinensis provides insights into the evolution of the tea genome and tea quality.</title>
        <authorList>
            <person name="Wei C."/>
            <person name="Yang H."/>
            <person name="Wang S."/>
            <person name="Zhao J."/>
            <person name="Liu C."/>
            <person name="Gao L."/>
            <person name="Xia E."/>
            <person name="Lu Y."/>
            <person name="Tai Y."/>
            <person name="She G."/>
            <person name="Sun J."/>
            <person name="Cao H."/>
            <person name="Tong W."/>
            <person name="Gao Q."/>
            <person name="Li Y."/>
            <person name="Deng W."/>
            <person name="Jiang X."/>
            <person name="Wang W."/>
            <person name="Chen Q."/>
            <person name="Zhang S."/>
            <person name="Li H."/>
            <person name="Wu J."/>
            <person name="Wang P."/>
            <person name="Li P."/>
            <person name="Shi C."/>
            <person name="Zheng F."/>
            <person name="Jian J."/>
            <person name="Huang B."/>
            <person name="Shan D."/>
            <person name="Shi M."/>
            <person name="Fang C."/>
            <person name="Yue Y."/>
            <person name="Li F."/>
            <person name="Li D."/>
            <person name="Wei S."/>
            <person name="Han B."/>
            <person name="Jiang C."/>
            <person name="Yin Y."/>
            <person name="Xia T."/>
            <person name="Zhang Z."/>
            <person name="Bennetzen J.L."/>
            <person name="Zhao S."/>
            <person name="Wan X."/>
        </authorList>
    </citation>
    <scope>NUCLEOTIDE SEQUENCE [LARGE SCALE GENOMIC DNA]</scope>
    <source>
        <strain evidence="3">cv. Shuchazao</strain>
        <tissue evidence="2">Leaf</tissue>
    </source>
</reference>